<dbReference type="eggNOG" id="ENOG502S72P">
    <property type="taxonomic scope" value="Eukaryota"/>
</dbReference>
<dbReference type="Gene3D" id="3.60.10.10">
    <property type="entry name" value="Endonuclease/exonuclease/phosphatase"/>
    <property type="match status" value="1"/>
</dbReference>
<dbReference type="EMBL" id="KB097143">
    <property type="protein sequence ID" value="ESN99418.1"/>
    <property type="molecule type" value="Genomic_DNA"/>
</dbReference>
<sequence>MIQYTSQQLLDFLPDKFVIRRPLRKLFSSIKLGSKSITNINTSSLFFNRYSALQQLQHQHPLAIYFNRYSNLQQHQHLQPIYLALIHPKITPCHHPPTIYIFNVTSIVKPYAIENLRCDVYYLHSDIITITESWFRLDHPDGLIAIDGYTHFRKDRPGRRRGGGVVIYLKSSITSQIHIVSLHAINDALKTFCLKCIIDSEPYFICAIYHPPNHPSYKVSTLMSYIDEPSSYKVSTLMSYIDEPSNTALESDSKLIINSIFNQLDHHSILQTGLHSIFLGPTNQGHNLDRIYGINVNLDITHTYRSHVSTHHLGFSAPPPPPTNSTSSNNTMRKVISFRRRHPSQSSACLQYLKNIDFNIFDFNTTTTNNTLPAIFNNNTINFDNIKNNSANNSPTNISVEAKPCGTKSTRLEALTNHSTRQPHSKLMQNTFNTHFASMSTNPTYKTPPTKATIINNRQHQQFTPYSVLHMLTKACPSGTGFQTFYALKTLRLHSLRGIKLFDITESLVSQASNMQLPPGLVLLHNNNFSNYNFSSKN</sequence>
<evidence type="ECO:0000313" key="2">
    <source>
        <dbReference type="EnsemblMetazoa" id="HelroP162966"/>
    </source>
</evidence>
<dbReference type="PANTHER" id="PTHR47510">
    <property type="entry name" value="REVERSE TRANSCRIPTASE DOMAIN-CONTAINING PROTEIN"/>
    <property type="match status" value="1"/>
</dbReference>
<dbReference type="CTD" id="20199861"/>
<evidence type="ECO:0000313" key="3">
    <source>
        <dbReference type="Proteomes" id="UP000015101"/>
    </source>
</evidence>
<dbReference type="EMBL" id="AMQM01001242">
    <property type="status" value="NOT_ANNOTATED_CDS"/>
    <property type="molecule type" value="Genomic_DNA"/>
</dbReference>
<dbReference type="EnsemblMetazoa" id="HelroT162966">
    <property type="protein sequence ID" value="HelroP162966"/>
    <property type="gene ID" value="HelroG162966"/>
</dbReference>
<proteinExistence type="predicted"/>
<accession>T1ETG1</accession>
<evidence type="ECO:0000313" key="1">
    <source>
        <dbReference type="EMBL" id="ESN99418.1"/>
    </source>
</evidence>
<reference evidence="3" key="1">
    <citation type="submission" date="2012-12" db="EMBL/GenBank/DDBJ databases">
        <authorList>
            <person name="Hellsten U."/>
            <person name="Grimwood J."/>
            <person name="Chapman J.A."/>
            <person name="Shapiro H."/>
            <person name="Aerts A."/>
            <person name="Otillar R.P."/>
            <person name="Terry A.Y."/>
            <person name="Boore J.L."/>
            <person name="Simakov O."/>
            <person name="Marletaz F."/>
            <person name="Cho S.-J."/>
            <person name="Edsinger-Gonzales E."/>
            <person name="Havlak P."/>
            <person name="Kuo D.-H."/>
            <person name="Larsson T."/>
            <person name="Lv J."/>
            <person name="Arendt D."/>
            <person name="Savage R."/>
            <person name="Osoegawa K."/>
            <person name="de Jong P."/>
            <person name="Lindberg D.R."/>
            <person name="Seaver E.C."/>
            <person name="Weisblat D.A."/>
            <person name="Putnam N.H."/>
            <person name="Grigoriev I.V."/>
            <person name="Rokhsar D.S."/>
        </authorList>
    </citation>
    <scope>NUCLEOTIDE SEQUENCE</scope>
</reference>
<reference evidence="2" key="3">
    <citation type="submission" date="2015-06" db="UniProtKB">
        <authorList>
            <consortium name="EnsemblMetazoa"/>
        </authorList>
    </citation>
    <scope>IDENTIFICATION</scope>
</reference>
<dbReference type="InParanoid" id="T1ETG1"/>
<dbReference type="OrthoDB" id="6107840at2759"/>
<dbReference type="AlphaFoldDB" id="T1ETG1"/>
<dbReference type="KEGG" id="hro:HELRODRAFT_162966"/>
<reference evidence="1 3" key="2">
    <citation type="journal article" date="2013" name="Nature">
        <title>Insights into bilaterian evolution from three spiralian genomes.</title>
        <authorList>
            <person name="Simakov O."/>
            <person name="Marletaz F."/>
            <person name="Cho S.J."/>
            <person name="Edsinger-Gonzales E."/>
            <person name="Havlak P."/>
            <person name="Hellsten U."/>
            <person name="Kuo D.H."/>
            <person name="Larsson T."/>
            <person name="Lv J."/>
            <person name="Arendt D."/>
            <person name="Savage R."/>
            <person name="Osoegawa K."/>
            <person name="de Jong P."/>
            <person name="Grimwood J."/>
            <person name="Chapman J.A."/>
            <person name="Shapiro H."/>
            <person name="Aerts A."/>
            <person name="Otillar R.P."/>
            <person name="Terry A.Y."/>
            <person name="Boore J.L."/>
            <person name="Grigoriev I.V."/>
            <person name="Lindberg D.R."/>
            <person name="Seaver E.C."/>
            <person name="Weisblat D.A."/>
            <person name="Putnam N.H."/>
            <person name="Rokhsar D.S."/>
        </authorList>
    </citation>
    <scope>NUCLEOTIDE SEQUENCE</scope>
</reference>
<keyword evidence="3" id="KW-1185">Reference proteome</keyword>
<gene>
    <name evidence="2" type="primary">20199861</name>
    <name evidence="1" type="ORF">HELRODRAFT_162966</name>
</gene>
<dbReference type="Proteomes" id="UP000015101">
    <property type="component" value="Unassembled WGS sequence"/>
</dbReference>
<dbReference type="SUPFAM" id="SSF56219">
    <property type="entry name" value="DNase I-like"/>
    <property type="match status" value="1"/>
</dbReference>
<dbReference type="RefSeq" id="XP_009023258.1">
    <property type="nucleotide sequence ID" value="XM_009025010.1"/>
</dbReference>
<dbReference type="PANTHER" id="PTHR47510:SF3">
    <property type="entry name" value="ENDO_EXONUCLEASE_PHOSPHATASE DOMAIN-CONTAINING PROTEIN"/>
    <property type="match status" value="1"/>
</dbReference>
<protein>
    <submittedName>
        <fullName evidence="1 2">Uncharacterized protein</fullName>
    </submittedName>
</protein>
<organism evidence="2 3">
    <name type="scientific">Helobdella robusta</name>
    <name type="common">Californian leech</name>
    <dbReference type="NCBI Taxonomy" id="6412"/>
    <lineage>
        <taxon>Eukaryota</taxon>
        <taxon>Metazoa</taxon>
        <taxon>Spiralia</taxon>
        <taxon>Lophotrochozoa</taxon>
        <taxon>Annelida</taxon>
        <taxon>Clitellata</taxon>
        <taxon>Hirudinea</taxon>
        <taxon>Rhynchobdellida</taxon>
        <taxon>Glossiphoniidae</taxon>
        <taxon>Helobdella</taxon>
    </lineage>
</organism>
<name>T1ETG1_HELRO</name>
<dbReference type="HOGENOM" id="CLU_506508_0_0_1"/>
<dbReference type="GeneID" id="20199861"/>
<dbReference type="InterPro" id="IPR036691">
    <property type="entry name" value="Endo/exonu/phosph_ase_sf"/>
</dbReference>